<evidence type="ECO:0000313" key="5">
    <source>
        <dbReference type="Proteomes" id="UP000293142"/>
    </source>
</evidence>
<dbReference type="GO" id="GO:0016491">
    <property type="term" value="F:oxidoreductase activity"/>
    <property type="evidence" value="ECO:0007669"/>
    <property type="project" value="UniProtKB-KW"/>
</dbReference>
<dbReference type="InterPro" id="IPR050463">
    <property type="entry name" value="Gfo/Idh/MocA_oxidrdct_glycsds"/>
</dbReference>
<dbReference type="EMBL" id="SIRE01000008">
    <property type="protein sequence ID" value="TBL79040.1"/>
    <property type="molecule type" value="Genomic_DNA"/>
</dbReference>
<evidence type="ECO:0000259" key="2">
    <source>
        <dbReference type="Pfam" id="PF01408"/>
    </source>
</evidence>
<dbReference type="Proteomes" id="UP000293142">
    <property type="component" value="Unassembled WGS sequence"/>
</dbReference>
<dbReference type="RefSeq" id="WP_131013676.1">
    <property type="nucleotide sequence ID" value="NZ_SIRE01000008.1"/>
</dbReference>
<dbReference type="Pfam" id="PF22725">
    <property type="entry name" value="GFO_IDH_MocA_C3"/>
    <property type="match status" value="1"/>
</dbReference>
<dbReference type="Pfam" id="PF01408">
    <property type="entry name" value="GFO_IDH_MocA"/>
    <property type="match status" value="1"/>
</dbReference>
<dbReference type="AlphaFoldDB" id="A0A4Q9DTL5"/>
<evidence type="ECO:0000259" key="3">
    <source>
        <dbReference type="Pfam" id="PF22725"/>
    </source>
</evidence>
<dbReference type="PANTHER" id="PTHR43818">
    <property type="entry name" value="BCDNA.GH03377"/>
    <property type="match status" value="1"/>
</dbReference>
<gene>
    <name evidence="4" type="ORF">EYB31_12505</name>
</gene>
<evidence type="ECO:0000313" key="4">
    <source>
        <dbReference type="EMBL" id="TBL79040.1"/>
    </source>
</evidence>
<dbReference type="OrthoDB" id="9815825at2"/>
<keyword evidence="1" id="KW-0560">Oxidoreductase</keyword>
<evidence type="ECO:0000256" key="1">
    <source>
        <dbReference type="ARBA" id="ARBA00023002"/>
    </source>
</evidence>
<protein>
    <submittedName>
        <fullName evidence="4">Gfo/Idh/MocA family oxidoreductase</fullName>
    </submittedName>
</protein>
<dbReference type="SUPFAM" id="SSF55347">
    <property type="entry name" value="Glyceraldehyde-3-phosphate dehydrogenase-like, C-terminal domain"/>
    <property type="match status" value="1"/>
</dbReference>
<dbReference type="Gene3D" id="3.40.50.720">
    <property type="entry name" value="NAD(P)-binding Rossmann-like Domain"/>
    <property type="match status" value="1"/>
</dbReference>
<proteinExistence type="predicted"/>
<dbReference type="GO" id="GO:0000166">
    <property type="term" value="F:nucleotide binding"/>
    <property type="evidence" value="ECO:0007669"/>
    <property type="project" value="InterPro"/>
</dbReference>
<feature type="domain" description="Gfo/Idh/MocA-like oxidoreductase N-terminal" evidence="2">
    <location>
        <begin position="4"/>
        <end position="130"/>
    </location>
</feature>
<accession>A0A4Q9DTL5</accession>
<keyword evidence="5" id="KW-1185">Reference proteome</keyword>
<dbReference type="Gene3D" id="3.30.360.10">
    <property type="entry name" value="Dihydrodipicolinate Reductase, domain 2"/>
    <property type="match status" value="1"/>
</dbReference>
<feature type="domain" description="GFO/IDH/MocA-like oxidoreductase" evidence="3">
    <location>
        <begin position="140"/>
        <end position="282"/>
    </location>
</feature>
<dbReference type="InterPro" id="IPR055170">
    <property type="entry name" value="GFO_IDH_MocA-like_dom"/>
</dbReference>
<name>A0A4Q9DTL5_9BACL</name>
<dbReference type="PANTHER" id="PTHR43818:SF11">
    <property type="entry name" value="BCDNA.GH03377"/>
    <property type="match status" value="1"/>
</dbReference>
<organism evidence="4 5">
    <name type="scientific">Paenibacillus thalictri</name>
    <dbReference type="NCBI Taxonomy" id="2527873"/>
    <lineage>
        <taxon>Bacteria</taxon>
        <taxon>Bacillati</taxon>
        <taxon>Bacillota</taxon>
        <taxon>Bacilli</taxon>
        <taxon>Bacillales</taxon>
        <taxon>Paenibacillaceae</taxon>
        <taxon>Paenibacillus</taxon>
    </lineage>
</organism>
<dbReference type="InterPro" id="IPR036291">
    <property type="entry name" value="NAD(P)-bd_dom_sf"/>
</dbReference>
<sequence length="382" mass="43136">MRELNVALIGYNFMGKAHSYAIGNAAFFFQHQVKPVKKVIVGRTESLLRKAAEEFGWQEYATDWKEVIGRDDIDLVCIATPTSSHKEIAIAAAKAGKHILCEKPLGMNAAEAKEMWEAANASGVIHMIGHNYRRVPAIALAKKLIDDGKIGDIYHFRGVYLQDWLSDEHAPMSWRLDKRIAGSGPHGDLNAHLIDLARYLVGDISQVIGMEKTFVTKRPKLADENQHRSASPIQLDDVTVDDTTSFLAKFNHGALGTFEASRMASGRKNHERIEINGSKGTLAFNFERMNELEYWSKDDDLEVQGFRTILATEEVHPYIHAWWPPGHALGYQNTFVNQFADFIQAIITKDQIQPNFYDGWMCNKVLDAVSKSIDTLTWEYIR</sequence>
<reference evidence="4 5" key="1">
    <citation type="submission" date="2019-02" db="EMBL/GenBank/DDBJ databases">
        <title>Paenibacillus sp. nov., isolated from surface-sterilized tissue of Thalictrum simplex L.</title>
        <authorList>
            <person name="Tuo L."/>
        </authorList>
    </citation>
    <scope>NUCLEOTIDE SEQUENCE [LARGE SCALE GENOMIC DNA]</scope>
    <source>
        <strain evidence="4 5">N2SHLJ1</strain>
    </source>
</reference>
<comment type="caution">
    <text evidence="4">The sequence shown here is derived from an EMBL/GenBank/DDBJ whole genome shotgun (WGS) entry which is preliminary data.</text>
</comment>
<dbReference type="InterPro" id="IPR000683">
    <property type="entry name" value="Gfo/Idh/MocA-like_OxRdtase_N"/>
</dbReference>
<dbReference type="SUPFAM" id="SSF51735">
    <property type="entry name" value="NAD(P)-binding Rossmann-fold domains"/>
    <property type="match status" value="1"/>
</dbReference>